<gene>
    <name evidence="2" type="ORF">Fcan01_22248</name>
</gene>
<evidence type="ECO:0000313" key="3">
    <source>
        <dbReference type="Proteomes" id="UP000198287"/>
    </source>
</evidence>
<dbReference type="CDD" id="cd00038">
    <property type="entry name" value="CAP_ED"/>
    <property type="match status" value="1"/>
</dbReference>
<comment type="caution">
    <text evidence="2">The sequence shown here is derived from an EMBL/GenBank/DDBJ whole genome shotgun (WGS) entry which is preliminary data.</text>
</comment>
<dbReference type="InterPro" id="IPR018490">
    <property type="entry name" value="cNMP-bd_dom_sf"/>
</dbReference>
<organism evidence="2 3">
    <name type="scientific">Folsomia candida</name>
    <name type="common">Springtail</name>
    <dbReference type="NCBI Taxonomy" id="158441"/>
    <lineage>
        <taxon>Eukaryota</taxon>
        <taxon>Metazoa</taxon>
        <taxon>Ecdysozoa</taxon>
        <taxon>Arthropoda</taxon>
        <taxon>Hexapoda</taxon>
        <taxon>Collembola</taxon>
        <taxon>Entomobryomorpha</taxon>
        <taxon>Isotomoidea</taxon>
        <taxon>Isotomidae</taxon>
        <taxon>Proisotominae</taxon>
        <taxon>Folsomia</taxon>
    </lineage>
</organism>
<dbReference type="OrthoDB" id="441412at2759"/>
<evidence type="ECO:0000259" key="1">
    <source>
        <dbReference type="PROSITE" id="PS50042"/>
    </source>
</evidence>
<dbReference type="OMA" id="HISECGV"/>
<dbReference type="EMBL" id="LNIX01000024">
    <property type="protein sequence ID" value="OXA42848.1"/>
    <property type="molecule type" value="Genomic_DNA"/>
</dbReference>
<dbReference type="SUPFAM" id="SSF51206">
    <property type="entry name" value="cAMP-binding domain-like"/>
    <property type="match status" value="1"/>
</dbReference>
<sequence length="346" mass="39255">MELKIKRLWHSPASIETTASQVLLANLLWVEHNEELYDTILNAAELKSYGFGQHICHFGDPTSGIYVVVAGMIKVVYMPTPALIEARNQYGKIPNSELYMDLTFSQPETDYFSSGFVFGEYGVLRDDPWASDIIAETSLLVYHIPKEVIIQAIERYEDPYDSLEGQLWRSVGMRRATGLLEQLPRYQNNLDKIQIVLQRSTIPINDSHNVFEIPDYVSEVVVIEGYATNQDTNDTYIAPFIVPRSCTKLIQLDNPATVNRILIIADEDVDLSTTGNEDRISLGGKNVNWTSSRNYSHSLTRRNFNPYHISECGVQVVKCGAQCNDNSRIVGGRETYRGQFPWMVNM</sequence>
<dbReference type="PROSITE" id="PS50042">
    <property type="entry name" value="CNMP_BINDING_3"/>
    <property type="match status" value="1"/>
</dbReference>
<dbReference type="AlphaFoldDB" id="A0A226DD25"/>
<dbReference type="InterPro" id="IPR014710">
    <property type="entry name" value="RmlC-like_jellyroll"/>
</dbReference>
<dbReference type="Gene3D" id="2.60.120.10">
    <property type="entry name" value="Jelly Rolls"/>
    <property type="match status" value="1"/>
</dbReference>
<protein>
    <submittedName>
        <fullName evidence="2">Sodium/hydrogen exchanger 11</fullName>
    </submittedName>
</protein>
<proteinExistence type="predicted"/>
<name>A0A226DD25_FOLCA</name>
<accession>A0A226DD25</accession>
<keyword evidence="3" id="KW-1185">Reference proteome</keyword>
<dbReference type="InterPro" id="IPR000595">
    <property type="entry name" value="cNMP-bd_dom"/>
</dbReference>
<dbReference type="STRING" id="158441.A0A226DD25"/>
<feature type="domain" description="Cyclic nucleotide-binding" evidence="1">
    <location>
        <begin position="28"/>
        <end position="153"/>
    </location>
</feature>
<dbReference type="Proteomes" id="UP000198287">
    <property type="component" value="Unassembled WGS sequence"/>
</dbReference>
<reference evidence="2 3" key="1">
    <citation type="submission" date="2015-12" db="EMBL/GenBank/DDBJ databases">
        <title>The genome of Folsomia candida.</title>
        <authorList>
            <person name="Faddeeva A."/>
            <person name="Derks M.F."/>
            <person name="Anvar Y."/>
            <person name="Smit S."/>
            <person name="Van Straalen N."/>
            <person name="Roelofs D."/>
        </authorList>
    </citation>
    <scope>NUCLEOTIDE SEQUENCE [LARGE SCALE GENOMIC DNA]</scope>
    <source>
        <strain evidence="2 3">VU population</strain>
        <tissue evidence="2">Whole body</tissue>
    </source>
</reference>
<evidence type="ECO:0000313" key="2">
    <source>
        <dbReference type="EMBL" id="OXA42848.1"/>
    </source>
</evidence>